<evidence type="ECO:0000256" key="5">
    <source>
        <dbReference type="ARBA" id="ARBA00022792"/>
    </source>
</evidence>
<evidence type="ECO:0000256" key="7">
    <source>
        <dbReference type="ARBA" id="ARBA00023128"/>
    </source>
</evidence>
<keyword evidence="4" id="KW-0812">Transmembrane</keyword>
<dbReference type="GO" id="GO:0061617">
    <property type="term" value="C:MICOS complex"/>
    <property type="evidence" value="ECO:0007669"/>
    <property type="project" value="InterPro"/>
</dbReference>
<evidence type="ECO:0000256" key="8">
    <source>
        <dbReference type="ARBA" id="ARBA00023136"/>
    </source>
</evidence>
<comment type="subcellular location">
    <subcellularLocation>
        <location evidence="2">Mitochondrion inner membrane</location>
        <topology evidence="2">Single-pass membrane protein</topology>
    </subcellularLocation>
</comment>
<evidence type="ECO:0000313" key="11">
    <source>
        <dbReference type="Proteomes" id="UP000015354"/>
    </source>
</evidence>
<gene>
    <name evidence="10" type="ORF">STCU_03167</name>
    <name evidence="9" type="ORF">STCU_03571</name>
</gene>
<dbReference type="Proteomes" id="UP000015354">
    <property type="component" value="Unassembled WGS sequence"/>
</dbReference>
<keyword evidence="11" id="KW-1185">Reference proteome</keyword>
<evidence type="ECO:0000256" key="1">
    <source>
        <dbReference type="ARBA" id="ARBA00002689"/>
    </source>
</evidence>
<dbReference type="Pfam" id="PF04418">
    <property type="entry name" value="DUF543"/>
    <property type="match status" value="1"/>
</dbReference>
<evidence type="ECO:0000256" key="2">
    <source>
        <dbReference type="ARBA" id="ARBA00004434"/>
    </source>
</evidence>
<keyword evidence="8" id="KW-0472">Membrane</keyword>
<accession>S9UR07</accession>
<reference evidence="9" key="2">
    <citation type="submission" date="2013-03" db="EMBL/GenBank/DDBJ databases">
        <authorList>
            <person name="Motta M.C.M."/>
            <person name="Martins A.C.A."/>
            <person name="Preta C.M.C.C."/>
            <person name="Silva R."/>
            <person name="de Souza S.S."/>
            <person name="Klein C.C."/>
            <person name="de Almeida L.G.P."/>
            <person name="Cunha O.L."/>
            <person name="Colabardini A.C."/>
            <person name="Lima B.A."/>
            <person name="Machado C.R."/>
            <person name="Soares C.M.A."/>
            <person name="de Menezes C.B.A."/>
            <person name="Bartolomeu D.C."/>
            <person name="Grisard E.C."/>
            <person name="Fantinatti-Garboggini F."/>
            <person name="Rodrigues-Luiz G.F."/>
            <person name="Wagner G."/>
            <person name="Goldman G.H."/>
            <person name="Fietto J.L.R."/>
            <person name="Ciapina L.P."/>
            <person name="Brocchi M."/>
            <person name="Elias M.C."/>
            <person name="Goldman M.H.S."/>
            <person name="Sagot M.-F."/>
            <person name="Pereira M."/>
            <person name="Stoco P.H."/>
            <person name="Teixeira S.M.R."/>
            <person name="de Mendonca-Neto R.P."/>
            <person name="Maciel T.E.F."/>
            <person name="Mendes T.A.O."/>
            <person name="Urmenyi T.P."/>
            <person name="Teixeira M.M.G."/>
            <person name="de Camargo E.F.P."/>
            <person name="de Sousa W."/>
            <person name="Schenkman S."/>
            <person name="de Vasconcelos A.T.R."/>
        </authorList>
    </citation>
    <scope>NUCLEOTIDE SEQUENCE</scope>
</reference>
<comment type="similarity">
    <text evidence="3">Belongs to the MICOS complex subunit Mic10 family.</text>
</comment>
<dbReference type="InterPro" id="IPR007512">
    <property type="entry name" value="Mic10"/>
</dbReference>
<dbReference type="PANTHER" id="PTHR21304:SF0">
    <property type="entry name" value="MICOS COMPLEX SUBUNIT MIC10"/>
    <property type="match status" value="1"/>
</dbReference>
<reference evidence="9 11" key="1">
    <citation type="journal article" date="2013" name="PLoS ONE">
        <title>Predicting the Proteins of Angomonas deanei, Strigomonas culicis and Their Respective Endosymbionts Reveals New Aspects of the Trypanosomatidae Family.</title>
        <authorList>
            <person name="Motta M.C."/>
            <person name="Martins A.C."/>
            <person name="de Souza S.S."/>
            <person name="Catta-Preta C.M."/>
            <person name="Silva R."/>
            <person name="Klein C.C."/>
            <person name="de Almeida L.G."/>
            <person name="de Lima Cunha O."/>
            <person name="Ciapina L.P."/>
            <person name="Brocchi M."/>
            <person name="Colabardini A.C."/>
            <person name="de Araujo Lima B."/>
            <person name="Machado C.R."/>
            <person name="de Almeida Soares C.M."/>
            <person name="Probst C.M."/>
            <person name="de Menezes C.B."/>
            <person name="Thompson C.E."/>
            <person name="Bartholomeu D.C."/>
            <person name="Gradia D.F."/>
            <person name="Pavoni D.P."/>
            <person name="Grisard E.C."/>
            <person name="Fantinatti-Garboggini F."/>
            <person name="Marchini F.K."/>
            <person name="Rodrigues-Luiz G.F."/>
            <person name="Wagner G."/>
            <person name="Goldman G.H."/>
            <person name="Fietto J.L."/>
            <person name="Elias M.C."/>
            <person name="Goldman M.H."/>
            <person name="Sagot M.F."/>
            <person name="Pereira M."/>
            <person name="Stoco P.H."/>
            <person name="de Mendonca-Neto R.P."/>
            <person name="Teixeira S.M."/>
            <person name="Maciel T.E."/>
            <person name="de Oliveira Mendes T.A."/>
            <person name="Urmenyi T.P."/>
            <person name="de Souza W."/>
            <person name="Schenkman S."/>
            <person name="de Vasconcelos A.T."/>
        </authorList>
    </citation>
    <scope>NUCLEOTIDE SEQUENCE [LARGE SCALE GENOMIC DNA]</scope>
</reference>
<evidence type="ECO:0008006" key="12">
    <source>
        <dbReference type="Google" id="ProtNLM"/>
    </source>
</evidence>
<keyword evidence="7" id="KW-0496">Mitochondrion</keyword>
<evidence type="ECO:0000256" key="3">
    <source>
        <dbReference type="ARBA" id="ARBA00006792"/>
    </source>
</evidence>
<dbReference type="PANTHER" id="PTHR21304">
    <property type="entry name" value="MICOS COMPLEX SUBUNIT MIC10"/>
    <property type="match status" value="1"/>
</dbReference>
<dbReference type="EMBL" id="ATMH01003571">
    <property type="protein sequence ID" value="EPY31204.1"/>
    <property type="molecule type" value="Genomic_DNA"/>
</dbReference>
<evidence type="ECO:0000256" key="4">
    <source>
        <dbReference type="ARBA" id="ARBA00022692"/>
    </source>
</evidence>
<protein>
    <recommendedName>
        <fullName evidence="12">MICOS complex subunit MIC10</fullName>
    </recommendedName>
</protein>
<keyword evidence="6" id="KW-1133">Transmembrane helix</keyword>
<comment type="function">
    <text evidence="1">Component of the MICOS complex, a large protein complex of the mitochondrial inner membrane that plays crucial roles in the maintenance of crista junctions, inner membrane architecture, and formation of contact sites to the outer membrane.</text>
</comment>
<name>S9UR07_9TRYP</name>
<dbReference type="AlphaFoldDB" id="S9UR07"/>
<comment type="caution">
    <text evidence="9">The sequence shown here is derived from an EMBL/GenBank/DDBJ whole genome shotgun (WGS) entry which is preliminary data.</text>
</comment>
<dbReference type="EMBL" id="ATMH01003167">
    <property type="protein sequence ID" value="EPY31857.1"/>
    <property type="molecule type" value="Genomic_DNA"/>
</dbReference>
<keyword evidence="5" id="KW-0999">Mitochondrion inner membrane</keyword>
<evidence type="ECO:0000313" key="9">
    <source>
        <dbReference type="EMBL" id="EPY31204.1"/>
    </source>
</evidence>
<sequence>MSKKPQFPFFKENSLINRDTLTESEKWAYITDNTLKYMSFGFLCGGAISMIMFKSMVARASLTAYGAGCGIGKAYVDTKYILGHDVSAVTLWTAEAAVQKPDSSNSE</sequence>
<evidence type="ECO:0000256" key="6">
    <source>
        <dbReference type="ARBA" id="ARBA00022989"/>
    </source>
</evidence>
<organism evidence="9 11">
    <name type="scientific">Strigomonas culicis</name>
    <dbReference type="NCBI Taxonomy" id="28005"/>
    <lineage>
        <taxon>Eukaryota</taxon>
        <taxon>Discoba</taxon>
        <taxon>Euglenozoa</taxon>
        <taxon>Kinetoplastea</taxon>
        <taxon>Metakinetoplastina</taxon>
        <taxon>Trypanosomatida</taxon>
        <taxon>Trypanosomatidae</taxon>
        <taxon>Strigomonadinae</taxon>
        <taxon>Strigomonas</taxon>
    </lineage>
</organism>
<proteinExistence type="inferred from homology"/>
<dbReference type="OrthoDB" id="263676at2759"/>
<evidence type="ECO:0000313" key="10">
    <source>
        <dbReference type="EMBL" id="EPY31857.1"/>
    </source>
</evidence>